<evidence type="ECO:0000313" key="3">
    <source>
        <dbReference type="Proteomes" id="UP000008815"/>
    </source>
</evidence>
<name>A0A0H3KC26_BURM1</name>
<feature type="transmembrane region" description="Helical" evidence="1">
    <location>
        <begin position="21"/>
        <end position="43"/>
    </location>
</feature>
<reference evidence="2 3" key="1">
    <citation type="submission" date="2007-04" db="EMBL/GenBank/DDBJ databases">
        <title>Complete genome sequence of Burkholderia multivorans ATCC 17616.</title>
        <authorList>
            <person name="Ohtsubo Y."/>
            <person name="Yamashita A."/>
            <person name="Kurokawa K."/>
            <person name="Takami H."/>
            <person name="Yuhara S."/>
            <person name="Nishiyama E."/>
            <person name="Endo R."/>
            <person name="Miyazaki R."/>
            <person name="Ono A."/>
            <person name="Yano K."/>
            <person name="Ito M."/>
            <person name="Sota M."/>
            <person name="Yuji N."/>
            <person name="Hattori M."/>
            <person name="Tsuda M."/>
        </authorList>
    </citation>
    <scope>NUCLEOTIDE SEQUENCE [LARGE SCALE GENOMIC DNA]</scope>
    <source>
        <strain evidence="3">ATCC 17616 / 249</strain>
    </source>
</reference>
<accession>A0A0H3KC26</accession>
<dbReference type="AlphaFoldDB" id="A0A0H3KC26"/>
<dbReference type="EMBL" id="AP009385">
    <property type="protein sequence ID" value="BAG42393.1"/>
    <property type="molecule type" value="Genomic_DNA"/>
</dbReference>
<dbReference type="Proteomes" id="UP000008815">
    <property type="component" value="Chromosome 1"/>
</dbReference>
<evidence type="ECO:0000256" key="1">
    <source>
        <dbReference type="SAM" id="Phobius"/>
    </source>
</evidence>
<keyword evidence="3" id="KW-1185">Reference proteome</keyword>
<proteinExistence type="predicted"/>
<protein>
    <submittedName>
        <fullName evidence="2">Uncharacterized protein</fullName>
    </submittedName>
</protein>
<keyword evidence="1" id="KW-1133">Transmembrane helix</keyword>
<dbReference type="STRING" id="395019.BMULJ_00425"/>
<dbReference type="eggNOG" id="ENOG5032WCA">
    <property type="taxonomic scope" value="Bacteria"/>
</dbReference>
<dbReference type="KEGG" id="bmu:Bmul_2815"/>
<dbReference type="KEGG" id="bmj:BMULJ_00425"/>
<dbReference type="RefSeq" id="WP_012214173.1">
    <property type="nucleotide sequence ID" value="NC_010084.1"/>
</dbReference>
<keyword evidence="1" id="KW-0472">Membrane</keyword>
<sequence>MHAFAIIVTAVLDWLKLVPNVVWSGIVGSLVTVVGVLFTNLGLSKRHREQLAHSARESAVEREMDLRRDIYIPAIEATVVAFSAIGSMSDPTVKQSDVNEKFSDALAKIGKANAIATAETVHAIGDLTDGIRELFTRLIITRQPILALHGRMAAENGVVDRAVGDHGRWVQIQTELLFQGPLDPQKAAFLAGQINFTQGQIDQWSDKRSVSALELNLAQVEFLKTLLQLQPSVSRKVNVACVSIRRELALAGDDLESVGQVFTRNAEQAQEFLRRMIADFEAQLQATRNAAR</sequence>
<evidence type="ECO:0000313" key="2">
    <source>
        <dbReference type="EMBL" id="BAG42393.1"/>
    </source>
</evidence>
<gene>
    <name evidence="2" type="ordered locus">BMULJ_00425</name>
</gene>
<organism evidence="2 3">
    <name type="scientific">Burkholderia multivorans (strain ATCC 17616 / 249)</name>
    <dbReference type="NCBI Taxonomy" id="395019"/>
    <lineage>
        <taxon>Bacteria</taxon>
        <taxon>Pseudomonadati</taxon>
        <taxon>Pseudomonadota</taxon>
        <taxon>Betaproteobacteria</taxon>
        <taxon>Burkholderiales</taxon>
        <taxon>Burkholderiaceae</taxon>
        <taxon>Burkholderia</taxon>
        <taxon>Burkholderia cepacia complex</taxon>
    </lineage>
</organism>
<keyword evidence="1" id="KW-0812">Transmembrane</keyword>
<dbReference type="HOGENOM" id="CLU_082949_0_0_4"/>